<dbReference type="AlphaFoldDB" id="A0A9W8U3Y2"/>
<protein>
    <submittedName>
        <fullName evidence="2">Uncharacterized protein</fullName>
    </submittedName>
</protein>
<keyword evidence="3" id="KW-1185">Reference proteome</keyword>
<feature type="region of interest" description="Disordered" evidence="1">
    <location>
        <begin position="56"/>
        <end position="158"/>
    </location>
</feature>
<evidence type="ECO:0000313" key="3">
    <source>
        <dbReference type="Proteomes" id="UP001152130"/>
    </source>
</evidence>
<proteinExistence type="predicted"/>
<organism evidence="2 3">
    <name type="scientific">Fusarium irregulare</name>
    <dbReference type="NCBI Taxonomy" id="2494466"/>
    <lineage>
        <taxon>Eukaryota</taxon>
        <taxon>Fungi</taxon>
        <taxon>Dikarya</taxon>
        <taxon>Ascomycota</taxon>
        <taxon>Pezizomycotina</taxon>
        <taxon>Sordariomycetes</taxon>
        <taxon>Hypocreomycetidae</taxon>
        <taxon>Hypocreales</taxon>
        <taxon>Nectriaceae</taxon>
        <taxon>Fusarium</taxon>
        <taxon>Fusarium incarnatum-equiseti species complex</taxon>
    </lineage>
</organism>
<feature type="compositionally biased region" description="Basic residues" evidence="1">
    <location>
        <begin position="126"/>
        <end position="150"/>
    </location>
</feature>
<accession>A0A9W8U3Y2</accession>
<comment type="caution">
    <text evidence="2">The sequence shown here is derived from an EMBL/GenBank/DDBJ whole genome shotgun (WGS) entry which is preliminary data.</text>
</comment>
<reference evidence="2" key="1">
    <citation type="submission" date="2022-10" db="EMBL/GenBank/DDBJ databases">
        <title>Fusarium specimens isolated from Avocado Roots.</title>
        <authorList>
            <person name="Stajich J."/>
            <person name="Roper C."/>
            <person name="Heimlech-Rivalta G."/>
        </authorList>
    </citation>
    <scope>NUCLEOTIDE SEQUENCE</scope>
    <source>
        <strain evidence="2">CF00143</strain>
    </source>
</reference>
<sequence length="175" mass="19561">MSESPNSPDGDESLIQLSQSCQLLAQSAGCLPRDHCLKPKFEELMGDLEAEILKMKKGSAGSRQTRTGSACIDTPPADSKDPSSLSPNMARPKPERRRMSDFFPKVEKTPPLTGFTPQKDREIQKAGRRKRSRSHSHNSRPRRVDKRHKPALTAGQKVLRNIRKARTKMFDEGGI</sequence>
<dbReference type="EMBL" id="JAPDHF010000026">
    <property type="protein sequence ID" value="KAJ4003619.1"/>
    <property type="molecule type" value="Genomic_DNA"/>
</dbReference>
<feature type="compositionally biased region" description="Basic and acidic residues" evidence="1">
    <location>
        <begin position="97"/>
        <end position="108"/>
    </location>
</feature>
<dbReference type="OrthoDB" id="5105105at2759"/>
<evidence type="ECO:0000256" key="1">
    <source>
        <dbReference type="SAM" id="MobiDB-lite"/>
    </source>
</evidence>
<name>A0A9W8U3Y2_9HYPO</name>
<dbReference type="Proteomes" id="UP001152130">
    <property type="component" value="Unassembled WGS sequence"/>
</dbReference>
<evidence type="ECO:0000313" key="2">
    <source>
        <dbReference type="EMBL" id="KAJ4003619.1"/>
    </source>
</evidence>
<gene>
    <name evidence="2" type="ORF">NW766_012068</name>
</gene>